<evidence type="ECO:0000256" key="1">
    <source>
        <dbReference type="ARBA" id="ARBA00005234"/>
    </source>
</evidence>
<dbReference type="EMBL" id="JADGJW010000029">
    <property type="protein sequence ID" value="KAJ3226762.1"/>
    <property type="molecule type" value="Genomic_DNA"/>
</dbReference>
<feature type="domain" description="Ubiquitin-like protease family profile" evidence="7">
    <location>
        <begin position="333"/>
        <end position="863"/>
    </location>
</feature>
<evidence type="ECO:0000256" key="2">
    <source>
        <dbReference type="ARBA" id="ARBA00022553"/>
    </source>
</evidence>
<protein>
    <recommendedName>
        <fullName evidence="7">Ubiquitin-like protease family profile domain-containing protein</fullName>
    </recommendedName>
</protein>
<evidence type="ECO:0000256" key="4">
    <source>
        <dbReference type="ARBA" id="ARBA00022786"/>
    </source>
</evidence>
<feature type="region of interest" description="Disordered" evidence="6">
    <location>
        <begin position="582"/>
        <end position="620"/>
    </location>
</feature>
<dbReference type="InterPro" id="IPR051947">
    <property type="entry name" value="Sentrin-specific_protease"/>
</dbReference>
<keyword evidence="3" id="KW-0645">Protease</keyword>
<dbReference type="GO" id="GO:0016926">
    <property type="term" value="P:protein desumoylation"/>
    <property type="evidence" value="ECO:0007669"/>
    <property type="project" value="TreeGrafter"/>
</dbReference>
<dbReference type="Gene3D" id="3.40.395.10">
    <property type="entry name" value="Adenoviral Proteinase, Chain A"/>
    <property type="match status" value="1"/>
</dbReference>
<dbReference type="InterPro" id="IPR003653">
    <property type="entry name" value="Peptidase_C48_C"/>
</dbReference>
<comment type="caution">
    <text evidence="8">The sequence shown here is derived from an EMBL/GenBank/DDBJ whole genome shotgun (WGS) entry which is preliminary data.</text>
</comment>
<evidence type="ECO:0000256" key="6">
    <source>
        <dbReference type="SAM" id="MobiDB-lite"/>
    </source>
</evidence>
<dbReference type="GO" id="GO:0005634">
    <property type="term" value="C:nucleus"/>
    <property type="evidence" value="ECO:0007669"/>
    <property type="project" value="TreeGrafter"/>
</dbReference>
<proteinExistence type="inferred from homology"/>
<evidence type="ECO:0000256" key="5">
    <source>
        <dbReference type="ARBA" id="ARBA00022801"/>
    </source>
</evidence>
<dbReference type="AlphaFoldDB" id="A0AAD5U724"/>
<dbReference type="PANTHER" id="PTHR46896:SF3">
    <property type="entry name" value="FI06413P-RELATED"/>
    <property type="match status" value="1"/>
</dbReference>
<name>A0AAD5U724_9FUNG</name>
<evidence type="ECO:0000313" key="9">
    <source>
        <dbReference type="Proteomes" id="UP001211065"/>
    </source>
</evidence>
<dbReference type="SUPFAM" id="SSF54001">
    <property type="entry name" value="Cysteine proteinases"/>
    <property type="match status" value="1"/>
</dbReference>
<dbReference type="GO" id="GO:0006508">
    <property type="term" value="P:proteolysis"/>
    <property type="evidence" value="ECO:0007669"/>
    <property type="project" value="UniProtKB-KW"/>
</dbReference>
<organism evidence="8 9">
    <name type="scientific">Clydaea vesicula</name>
    <dbReference type="NCBI Taxonomy" id="447962"/>
    <lineage>
        <taxon>Eukaryota</taxon>
        <taxon>Fungi</taxon>
        <taxon>Fungi incertae sedis</taxon>
        <taxon>Chytridiomycota</taxon>
        <taxon>Chytridiomycota incertae sedis</taxon>
        <taxon>Chytridiomycetes</taxon>
        <taxon>Lobulomycetales</taxon>
        <taxon>Lobulomycetaceae</taxon>
        <taxon>Clydaea</taxon>
    </lineage>
</organism>
<evidence type="ECO:0000256" key="3">
    <source>
        <dbReference type="ARBA" id="ARBA00022670"/>
    </source>
</evidence>
<dbReference type="Gene3D" id="1.10.418.20">
    <property type="match status" value="1"/>
</dbReference>
<dbReference type="GO" id="GO:0005737">
    <property type="term" value="C:cytoplasm"/>
    <property type="evidence" value="ECO:0007669"/>
    <property type="project" value="TreeGrafter"/>
</dbReference>
<keyword evidence="4" id="KW-0833">Ubl conjugation pathway</keyword>
<dbReference type="PROSITE" id="PS50600">
    <property type="entry name" value="ULP_PROTEASE"/>
    <property type="match status" value="1"/>
</dbReference>
<gene>
    <name evidence="8" type="ORF">HK099_004180</name>
</gene>
<dbReference type="InterPro" id="IPR038765">
    <property type="entry name" value="Papain-like_cys_pep_sf"/>
</dbReference>
<feature type="compositionally biased region" description="Acidic residues" evidence="6">
    <location>
        <begin position="611"/>
        <end position="620"/>
    </location>
</feature>
<reference evidence="8" key="1">
    <citation type="submission" date="2020-05" db="EMBL/GenBank/DDBJ databases">
        <title>Phylogenomic resolution of chytrid fungi.</title>
        <authorList>
            <person name="Stajich J.E."/>
            <person name="Amses K."/>
            <person name="Simmons R."/>
            <person name="Seto K."/>
            <person name="Myers J."/>
            <person name="Bonds A."/>
            <person name="Quandt C.A."/>
            <person name="Barry K."/>
            <person name="Liu P."/>
            <person name="Grigoriev I."/>
            <person name="Longcore J.E."/>
            <person name="James T.Y."/>
        </authorList>
    </citation>
    <scope>NUCLEOTIDE SEQUENCE</scope>
    <source>
        <strain evidence="8">JEL0476</strain>
    </source>
</reference>
<dbReference type="PANTHER" id="PTHR46896">
    <property type="entry name" value="SENTRIN-SPECIFIC PROTEASE"/>
    <property type="match status" value="1"/>
</dbReference>
<accession>A0AAD5U724</accession>
<keyword evidence="2" id="KW-0597">Phosphoprotein</keyword>
<dbReference type="Proteomes" id="UP001211065">
    <property type="component" value="Unassembled WGS sequence"/>
</dbReference>
<sequence>MSDHRISYSLEKPNQRSKRISNFGSYTPSDGINKNTILSNFVHGRELKKKELVKSPSVILPRTSKTLRNDNAELVDDSISDEIGSHQMRINSLKLNSKVPTQSKQPSEHIKKIDVMQLKKTSPKINVAFTSLYEIYNNDEVKKFEKNCFLKFCKDKNELTVEYDKLGEKSNVGEIFSIKNSDAAEFNYLLFKMQSSDDKKLLCFFSENSHSKNQLVSSLSECTKVENLSTAEIMDIQSYTKSYSQIKSVYFSQHKEEKSKVFENRNYDLPSKKKLKRDNEVNSSRNHFARTNRSSFYETRSSLRKLSNNNCDTAKKNYPTGQMFVYQSGKQAISVSWEDYSRLDDGEFLNDTVIEFYIRYIFDRYPENIKSMLHIFNSFFYEKLVAKNENKCTVGYDNVKRWTKLVSLFEKKYVFIPINENFHWYLALIYNPGALLRNAIDVVTVDDEDNGFENDSLEDNDIQIALLDDAKLNISSETTERTGRTSIANKERKKRYCNEGDGREKPTSQFCNDGELSLSNKQCIADTPAVFRNISDIHVIENTVGKNLFIVDNLNYSGDVTHLIPFDAESVNKNMRCSEIESSSADSMFDPESSPQRSSYFDRSKGVDIPPSDENDGVQDDLIDLTGNIENKNQRIQPNFDSEDEMGYRKGMTVKTELVGGGNFDIFNELDCDSEKKANSNCFVMVHADSDTDSSVTVERQRKSNGHGKDFEDNIVSSENVIDASEKLFKRSLTSETPEQVKRSMQYSINNSLMDSGSDIDNDFSNLEKTEEKCKSKKAKGNTALLKLQSDMDSCKIIFFDSLDHKHSKTFRNLESYLILEAEDKLKKKILLREKTAPLYAKSTQQPNFCDCGVYLLKTLEVFMTDPEKYLQLCLSKPQGKYGKKEREADWFPHSEIKQMRTDIQTLMKKQHEIFKNASIKTEKEESDIDYSAQKEVEQRRVAPEILDEDDVILID</sequence>
<dbReference type="GO" id="GO:0070139">
    <property type="term" value="F:SUMO-specific endopeptidase activity"/>
    <property type="evidence" value="ECO:0007669"/>
    <property type="project" value="TreeGrafter"/>
</dbReference>
<keyword evidence="9" id="KW-1185">Reference proteome</keyword>
<comment type="similarity">
    <text evidence="1">Belongs to the peptidase C48 family.</text>
</comment>
<evidence type="ECO:0000259" key="7">
    <source>
        <dbReference type="PROSITE" id="PS50600"/>
    </source>
</evidence>
<evidence type="ECO:0000313" key="8">
    <source>
        <dbReference type="EMBL" id="KAJ3226762.1"/>
    </source>
</evidence>
<keyword evidence="5" id="KW-0378">Hydrolase</keyword>
<dbReference type="Pfam" id="PF02902">
    <property type="entry name" value="Peptidase_C48"/>
    <property type="match status" value="2"/>
</dbReference>